<dbReference type="Pfam" id="PF00582">
    <property type="entry name" value="Usp"/>
    <property type="match status" value="2"/>
</dbReference>
<feature type="domain" description="UspA" evidence="2">
    <location>
        <begin position="1"/>
        <end position="127"/>
    </location>
</feature>
<dbReference type="GeneID" id="95324059"/>
<accession>A0ABT2HCZ5</accession>
<evidence type="ECO:0000256" key="1">
    <source>
        <dbReference type="ARBA" id="ARBA00008791"/>
    </source>
</evidence>
<dbReference type="RefSeq" id="WP_114851140.1">
    <property type="nucleotide sequence ID" value="NZ_BMNV01000002.1"/>
</dbReference>
<dbReference type="EMBL" id="JANVAD010000001">
    <property type="protein sequence ID" value="MCS6521142.1"/>
    <property type="molecule type" value="Genomic_DNA"/>
</dbReference>
<dbReference type="InterPro" id="IPR014729">
    <property type="entry name" value="Rossmann-like_a/b/a_fold"/>
</dbReference>
<name>A0ABT2HCZ5_9MICO</name>
<dbReference type="SUPFAM" id="SSF52402">
    <property type="entry name" value="Adenine nucleotide alpha hydrolases-like"/>
    <property type="match status" value="2"/>
</dbReference>
<proteinExistence type="inferred from homology"/>
<dbReference type="PANTHER" id="PTHR46268:SF6">
    <property type="entry name" value="UNIVERSAL STRESS PROTEIN UP12"/>
    <property type="match status" value="1"/>
</dbReference>
<protein>
    <submittedName>
        <fullName evidence="3">Universal stress protein</fullName>
    </submittedName>
</protein>
<dbReference type="InterPro" id="IPR006015">
    <property type="entry name" value="Universal_stress_UspA"/>
</dbReference>
<evidence type="ECO:0000313" key="4">
    <source>
        <dbReference type="Proteomes" id="UP001652264"/>
    </source>
</evidence>
<feature type="domain" description="UspA" evidence="2">
    <location>
        <begin position="137"/>
        <end position="263"/>
    </location>
</feature>
<keyword evidence="4" id="KW-1185">Reference proteome</keyword>
<gene>
    <name evidence="3" type="ORF">NYQ28_01005</name>
</gene>
<evidence type="ECO:0000259" key="2">
    <source>
        <dbReference type="Pfam" id="PF00582"/>
    </source>
</evidence>
<dbReference type="CDD" id="cd00293">
    <property type="entry name" value="USP-like"/>
    <property type="match status" value="2"/>
</dbReference>
<dbReference type="Proteomes" id="UP001652264">
    <property type="component" value="Unassembled WGS sequence"/>
</dbReference>
<evidence type="ECO:0000313" key="3">
    <source>
        <dbReference type="EMBL" id="MCS6521142.1"/>
    </source>
</evidence>
<dbReference type="InterPro" id="IPR006016">
    <property type="entry name" value="UspA"/>
</dbReference>
<dbReference type="PANTHER" id="PTHR46268">
    <property type="entry name" value="STRESS RESPONSE PROTEIN NHAX"/>
    <property type="match status" value="1"/>
</dbReference>
<reference evidence="3 4" key="1">
    <citation type="submission" date="2022-08" db="EMBL/GenBank/DDBJ databases">
        <title>Taxonomy of Curtobacterium flaccumfaciens.</title>
        <authorList>
            <person name="Osdaghi E."/>
            <person name="Taghavi S.M."/>
            <person name="Hamidizade M."/>
            <person name="Abachi H."/>
            <person name="Fazliarab A."/>
            <person name="Baeyen S."/>
            <person name="Portier P."/>
            <person name="Van Vaerenbergh J."/>
            <person name="Jacques M.-A."/>
        </authorList>
    </citation>
    <scope>NUCLEOTIDE SEQUENCE [LARGE SCALE GENOMIC DNA]</scope>
    <source>
        <strain evidence="3 4">LMG8786T</strain>
    </source>
</reference>
<comment type="caution">
    <text evidence="3">The sequence shown here is derived from an EMBL/GenBank/DDBJ whole genome shotgun (WGS) entry which is preliminary data.</text>
</comment>
<dbReference type="Gene3D" id="3.40.50.620">
    <property type="entry name" value="HUPs"/>
    <property type="match status" value="2"/>
</dbReference>
<dbReference type="PRINTS" id="PR01438">
    <property type="entry name" value="UNVRSLSTRESS"/>
</dbReference>
<sequence>MTRRFVVGWDGSSAARGALAWALDRVEGGPNRLIVVHAVPADSAAPSLSTADFSVRAAVNAVIDTDHAVRVDVEVHRGHPTAVLLASVDADSVLVVGRDGVPAARGSRPSLADRLVGAAPCTVVVVPLAPGARRDGIVVAVDPGASSRPSLRFAVQEARRTRQSIVAVSAWSPRHGNGAEDPGGVERTRRLRMLEEQVEDALAEAPDVDVVRRLVAGPPARRIVESAEAASLLVIGAGHRRARAGTVTEQVVRASRTPVAVVR</sequence>
<organism evidence="3 4">
    <name type="scientific">Curtobacterium citreum</name>
    <dbReference type="NCBI Taxonomy" id="2036"/>
    <lineage>
        <taxon>Bacteria</taxon>
        <taxon>Bacillati</taxon>
        <taxon>Actinomycetota</taxon>
        <taxon>Actinomycetes</taxon>
        <taxon>Micrococcales</taxon>
        <taxon>Microbacteriaceae</taxon>
        <taxon>Curtobacterium</taxon>
    </lineage>
</organism>
<comment type="similarity">
    <text evidence="1">Belongs to the universal stress protein A family.</text>
</comment>